<keyword evidence="3" id="KW-1185">Reference proteome</keyword>
<feature type="region of interest" description="Disordered" evidence="1">
    <location>
        <begin position="1"/>
        <end position="24"/>
    </location>
</feature>
<dbReference type="AlphaFoldDB" id="A0A8K0HMN1"/>
<organism evidence="2 3">
    <name type="scientific">Rhamnella rubrinervis</name>
    <dbReference type="NCBI Taxonomy" id="2594499"/>
    <lineage>
        <taxon>Eukaryota</taxon>
        <taxon>Viridiplantae</taxon>
        <taxon>Streptophyta</taxon>
        <taxon>Embryophyta</taxon>
        <taxon>Tracheophyta</taxon>
        <taxon>Spermatophyta</taxon>
        <taxon>Magnoliopsida</taxon>
        <taxon>eudicotyledons</taxon>
        <taxon>Gunneridae</taxon>
        <taxon>Pentapetalae</taxon>
        <taxon>rosids</taxon>
        <taxon>fabids</taxon>
        <taxon>Rosales</taxon>
        <taxon>Rhamnaceae</taxon>
        <taxon>rhamnoid group</taxon>
        <taxon>Rhamneae</taxon>
        <taxon>Rhamnella</taxon>
    </lineage>
</organism>
<gene>
    <name evidence="2" type="ORF">FNV43_RR00343</name>
</gene>
<protein>
    <submittedName>
        <fullName evidence="2">Uncharacterized protein</fullName>
    </submittedName>
</protein>
<evidence type="ECO:0000256" key="1">
    <source>
        <dbReference type="SAM" id="MobiDB-lite"/>
    </source>
</evidence>
<name>A0A8K0HMN1_9ROSA</name>
<dbReference type="EMBL" id="VOIH02000001">
    <property type="protein sequence ID" value="KAF3455701.1"/>
    <property type="molecule type" value="Genomic_DNA"/>
</dbReference>
<evidence type="ECO:0000313" key="3">
    <source>
        <dbReference type="Proteomes" id="UP000796880"/>
    </source>
</evidence>
<dbReference type="Proteomes" id="UP000796880">
    <property type="component" value="Unassembled WGS sequence"/>
</dbReference>
<proteinExistence type="predicted"/>
<sequence>MHNLSNKDLDTSSDESLALKTEPLKADSMPTLNLQSVPSPTVPIHIITSKYASPINVIAYMGIGAHRTMMNPKVLPPDTWIPHTK</sequence>
<feature type="compositionally biased region" description="Basic and acidic residues" evidence="1">
    <location>
        <begin position="1"/>
        <end position="10"/>
    </location>
</feature>
<reference evidence="2" key="1">
    <citation type="submission" date="2020-03" db="EMBL/GenBank/DDBJ databases">
        <title>A high-quality chromosome-level genome assembly of a woody plant with both climbing and erect habits, Rhamnella rubrinervis.</title>
        <authorList>
            <person name="Lu Z."/>
            <person name="Yang Y."/>
            <person name="Zhu X."/>
            <person name="Sun Y."/>
        </authorList>
    </citation>
    <scope>NUCLEOTIDE SEQUENCE</scope>
    <source>
        <strain evidence="2">BYM</strain>
        <tissue evidence="2">Leaf</tissue>
    </source>
</reference>
<accession>A0A8K0HMN1</accession>
<comment type="caution">
    <text evidence="2">The sequence shown here is derived from an EMBL/GenBank/DDBJ whole genome shotgun (WGS) entry which is preliminary data.</text>
</comment>
<evidence type="ECO:0000313" key="2">
    <source>
        <dbReference type="EMBL" id="KAF3455701.1"/>
    </source>
</evidence>